<keyword evidence="1" id="KW-1185">Reference proteome</keyword>
<dbReference type="RefSeq" id="XP_009767355.1">
    <property type="nucleotide sequence ID" value="XM_009769053.1"/>
</dbReference>
<gene>
    <name evidence="2" type="primary">LOC104218532</name>
</gene>
<proteinExistence type="predicted"/>
<dbReference type="GeneID" id="104218532"/>
<protein>
    <submittedName>
        <fullName evidence="2">Uncharacterized protein LOC104218532 isoform X1</fullName>
    </submittedName>
</protein>
<sequence length="117" mass="12818">MNDCLIRCCCFTWEGKAGQRVVKIVSDRCKVVAISLPSSALGHKEGCTSPSLQYVCAKARLAQHLDCWSPHLLFNLLFVVLKLKSIHGITRKSINGQKHAISISQSGNQGGNAIKRK</sequence>
<reference evidence="2" key="2">
    <citation type="submission" date="2025-08" db="UniProtKB">
        <authorList>
            <consortium name="RefSeq"/>
        </authorList>
    </citation>
    <scope>IDENTIFICATION</scope>
    <source>
        <tissue evidence="2">Leaf</tissue>
    </source>
</reference>
<reference evidence="1" key="1">
    <citation type="journal article" date="2013" name="Genome Biol.">
        <title>Reference genomes and transcriptomes of Nicotiana sylvestris and Nicotiana tomentosiformis.</title>
        <authorList>
            <person name="Sierro N."/>
            <person name="Battey J.N."/>
            <person name="Ouadi S."/>
            <person name="Bovet L."/>
            <person name="Goepfert S."/>
            <person name="Bakaher N."/>
            <person name="Peitsch M.C."/>
            <person name="Ivanov N.V."/>
        </authorList>
    </citation>
    <scope>NUCLEOTIDE SEQUENCE [LARGE SCALE GENOMIC DNA]</scope>
</reference>
<evidence type="ECO:0000313" key="1">
    <source>
        <dbReference type="Proteomes" id="UP000189701"/>
    </source>
</evidence>
<dbReference type="KEGG" id="nsy:104218532"/>
<organism evidence="1 2">
    <name type="scientific">Nicotiana sylvestris</name>
    <name type="common">Wood tobacco</name>
    <name type="synonym">South American tobacco</name>
    <dbReference type="NCBI Taxonomy" id="4096"/>
    <lineage>
        <taxon>Eukaryota</taxon>
        <taxon>Viridiplantae</taxon>
        <taxon>Streptophyta</taxon>
        <taxon>Embryophyta</taxon>
        <taxon>Tracheophyta</taxon>
        <taxon>Spermatophyta</taxon>
        <taxon>Magnoliopsida</taxon>
        <taxon>eudicotyledons</taxon>
        <taxon>Gunneridae</taxon>
        <taxon>Pentapetalae</taxon>
        <taxon>asterids</taxon>
        <taxon>lamiids</taxon>
        <taxon>Solanales</taxon>
        <taxon>Solanaceae</taxon>
        <taxon>Nicotianoideae</taxon>
        <taxon>Nicotianeae</taxon>
        <taxon>Nicotiana</taxon>
    </lineage>
</organism>
<name>A0A1U7VZC2_NICSY</name>
<dbReference type="Proteomes" id="UP000189701">
    <property type="component" value="Unplaced"/>
</dbReference>
<accession>A0A1U7VZC2</accession>
<evidence type="ECO:0000313" key="2">
    <source>
        <dbReference type="RefSeq" id="XP_009767355.1"/>
    </source>
</evidence>
<dbReference type="AlphaFoldDB" id="A0A1U7VZC2"/>